<sequence length="67" mass="7884">MDTCKYVHYEIDYRGTDLDPRRKLKKEVSLPKFNEDYLSRKMLPPQVRSSVGWISTNHRVCSGLIVI</sequence>
<dbReference type="InParanoid" id="H2Y2T7"/>
<dbReference type="HOGENOM" id="CLU_2811616_0_0_1"/>
<reference evidence="1" key="3">
    <citation type="submission" date="2025-09" db="UniProtKB">
        <authorList>
            <consortium name="Ensembl"/>
        </authorList>
    </citation>
    <scope>IDENTIFICATION</scope>
</reference>
<accession>H2Y2T7</accession>
<proteinExistence type="predicted"/>
<organism evidence="1 2">
    <name type="scientific">Ciona intestinalis</name>
    <name type="common">Transparent sea squirt</name>
    <name type="synonym">Ascidia intestinalis</name>
    <dbReference type="NCBI Taxonomy" id="7719"/>
    <lineage>
        <taxon>Eukaryota</taxon>
        <taxon>Metazoa</taxon>
        <taxon>Chordata</taxon>
        <taxon>Tunicata</taxon>
        <taxon>Ascidiacea</taxon>
        <taxon>Phlebobranchia</taxon>
        <taxon>Cionidae</taxon>
        <taxon>Ciona</taxon>
    </lineage>
</organism>
<dbReference type="Proteomes" id="UP000008144">
    <property type="component" value="Unassembled WGS sequence"/>
</dbReference>
<dbReference type="Ensembl" id="ENSCINT00000034726.1">
    <property type="protein sequence ID" value="ENSCINP00000036222.1"/>
    <property type="gene ID" value="ENSCING00000024805.1"/>
</dbReference>
<keyword evidence="2" id="KW-1185">Reference proteome</keyword>
<evidence type="ECO:0000313" key="2">
    <source>
        <dbReference type="Proteomes" id="UP000008144"/>
    </source>
</evidence>
<evidence type="ECO:0000313" key="1">
    <source>
        <dbReference type="Ensembl" id="ENSCINP00000036222.1"/>
    </source>
</evidence>
<protein>
    <submittedName>
        <fullName evidence="1">N6-adenosine-methyltransferase subunit METTL3-like</fullName>
    </submittedName>
</protein>
<gene>
    <name evidence="1" type="primary">LOC100176137</name>
</gene>
<reference evidence="2" key="1">
    <citation type="journal article" date="2002" name="Science">
        <title>The draft genome of Ciona intestinalis: insights into chordate and vertebrate origins.</title>
        <authorList>
            <person name="Dehal P."/>
            <person name="Satou Y."/>
            <person name="Campbell R.K."/>
            <person name="Chapman J."/>
            <person name="Degnan B."/>
            <person name="De Tomaso A."/>
            <person name="Davidson B."/>
            <person name="Di Gregorio A."/>
            <person name="Gelpke M."/>
            <person name="Goodstein D.M."/>
            <person name="Harafuji N."/>
            <person name="Hastings K.E."/>
            <person name="Ho I."/>
            <person name="Hotta K."/>
            <person name="Huang W."/>
            <person name="Kawashima T."/>
            <person name="Lemaire P."/>
            <person name="Martinez D."/>
            <person name="Meinertzhagen I.A."/>
            <person name="Necula S."/>
            <person name="Nonaka M."/>
            <person name="Putnam N."/>
            <person name="Rash S."/>
            <person name="Saiga H."/>
            <person name="Satake M."/>
            <person name="Terry A."/>
            <person name="Yamada L."/>
            <person name="Wang H.G."/>
            <person name="Awazu S."/>
            <person name="Azumi K."/>
            <person name="Boore J."/>
            <person name="Branno M."/>
            <person name="Chin-Bow S."/>
            <person name="DeSantis R."/>
            <person name="Doyle S."/>
            <person name="Francino P."/>
            <person name="Keys D.N."/>
            <person name="Haga S."/>
            <person name="Hayashi H."/>
            <person name="Hino K."/>
            <person name="Imai K.S."/>
            <person name="Inaba K."/>
            <person name="Kano S."/>
            <person name="Kobayashi K."/>
            <person name="Kobayashi M."/>
            <person name="Lee B.I."/>
            <person name="Makabe K.W."/>
            <person name="Manohar C."/>
            <person name="Matassi G."/>
            <person name="Medina M."/>
            <person name="Mochizuki Y."/>
            <person name="Mount S."/>
            <person name="Morishita T."/>
            <person name="Miura S."/>
            <person name="Nakayama A."/>
            <person name="Nishizaka S."/>
            <person name="Nomoto H."/>
            <person name="Ohta F."/>
            <person name="Oishi K."/>
            <person name="Rigoutsos I."/>
            <person name="Sano M."/>
            <person name="Sasaki A."/>
            <person name="Sasakura Y."/>
            <person name="Shoguchi E."/>
            <person name="Shin-i T."/>
            <person name="Spagnuolo A."/>
            <person name="Stainier D."/>
            <person name="Suzuki M.M."/>
            <person name="Tassy O."/>
            <person name="Takatori N."/>
            <person name="Tokuoka M."/>
            <person name="Yagi K."/>
            <person name="Yoshizaki F."/>
            <person name="Wada S."/>
            <person name="Zhang C."/>
            <person name="Hyatt P.D."/>
            <person name="Larimer F."/>
            <person name="Detter C."/>
            <person name="Doggett N."/>
            <person name="Glavina T."/>
            <person name="Hawkins T."/>
            <person name="Richardson P."/>
            <person name="Lucas S."/>
            <person name="Kohara Y."/>
            <person name="Levine M."/>
            <person name="Satoh N."/>
            <person name="Rokhsar D.S."/>
        </authorList>
    </citation>
    <scope>NUCLEOTIDE SEQUENCE [LARGE SCALE GENOMIC DNA]</scope>
</reference>
<reference evidence="1" key="2">
    <citation type="submission" date="2025-08" db="UniProtKB">
        <authorList>
            <consortium name="Ensembl"/>
        </authorList>
    </citation>
    <scope>IDENTIFICATION</scope>
</reference>
<dbReference type="AlphaFoldDB" id="H2Y2T7"/>
<name>H2Y2T7_CIOIN</name>